<dbReference type="EC" id="3.1.3.41" evidence="3"/>
<dbReference type="Pfam" id="PF13242">
    <property type="entry name" value="Hydrolase_like"/>
    <property type="match status" value="1"/>
</dbReference>
<dbReference type="OrthoDB" id="413953at2759"/>
<dbReference type="STRING" id="64571.A0A1Y2GLU6"/>
<comment type="catalytic activity">
    <reaction evidence="2">
        <text>4-nitrophenyl phosphate + H2O = 4-nitrophenol + phosphate + H(+)</text>
        <dbReference type="Rhea" id="RHEA:21664"/>
        <dbReference type="ChEBI" id="CHEBI:15377"/>
        <dbReference type="ChEBI" id="CHEBI:15378"/>
        <dbReference type="ChEBI" id="CHEBI:43474"/>
        <dbReference type="ChEBI" id="CHEBI:57917"/>
        <dbReference type="ChEBI" id="CHEBI:61146"/>
        <dbReference type="EC" id="3.1.3.41"/>
    </reaction>
</comment>
<dbReference type="Proteomes" id="UP000193648">
    <property type="component" value="Unassembled WGS sequence"/>
</dbReference>
<keyword evidence="9" id="KW-1185">Reference proteome</keyword>
<dbReference type="InterPro" id="IPR036412">
    <property type="entry name" value="HAD-like_sf"/>
</dbReference>
<dbReference type="GO" id="GO:0005975">
    <property type="term" value="P:carbohydrate metabolic process"/>
    <property type="evidence" value="ECO:0007669"/>
    <property type="project" value="EnsemblFungi"/>
</dbReference>
<feature type="binding site" evidence="7">
    <location>
        <position position="58"/>
    </location>
    <ligand>
        <name>Mg(2+)</name>
        <dbReference type="ChEBI" id="CHEBI:18420"/>
    </ligand>
</feature>
<dbReference type="AlphaFoldDB" id="A0A1Y2GLU6"/>
<dbReference type="GO" id="GO:0008967">
    <property type="term" value="F:phosphoglycolate phosphatase activity"/>
    <property type="evidence" value="ECO:0007669"/>
    <property type="project" value="EnsemblFungi"/>
</dbReference>
<dbReference type="InterPro" id="IPR023214">
    <property type="entry name" value="HAD_sf"/>
</dbReference>
<dbReference type="GO" id="GO:0004721">
    <property type="term" value="F:phosphoprotein phosphatase activity"/>
    <property type="evidence" value="ECO:0007669"/>
    <property type="project" value="EnsemblFungi"/>
</dbReference>
<evidence type="ECO:0000256" key="2">
    <source>
        <dbReference type="ARBA" id="ARBA00050247"/>
    </source>
</evidence>
<evidence type="ECO:0000256" key="7">
    <source>
        <dbReference type="PIRSR" id="PIRSR000915-3"/>
    </source>
</evidence>
<dbReference type="PANTHER" id="PTHR19288:SF46">
    <property type="entry name" value="HALOACID DEHALOGENASE-LIKE HYDROLASE DOMAIN-CONTAINING PROTEIN 2"/>
    <property type="match status" value="1"/>
</dbReference>
<reference evidence="8 9" key="1">
    <citation type="submission" date="2016-07" db="EMBL/GenBank/DDBJ databases">
        <title>Pervasive Adenine N6-methylation of Active Genes in Fungi.</title>
        <authorList>
            <consortium name="DOE Joint Genome Institute"/>
            <person name="Mondo S.J."/>
            <person name="Dannebaum R.O."/>
            <person name="Kuo R.C."/>
            <person name="Labutti K."/>
            <person name="Haridas S."/>
            <person name="Kuo A."/>
            <person name="Salamov A."/>
            <person name="Ahrendt S.R."/>
            <person name="Lipzen A."/>
            <person name="Sullivan W."/>
            <person name="Andreopoulos W.B."/>
            <person name="Clum A."/>
            <person name="Lindquist E."/>
            <person name="Daum C."/>
            <person name="Ramamoorthy G.K."/>
            <person name="Gryganskyi A."/>
            <person name="Culley D."/>
            <person name="Magnuson J.K."/>
            <person name="James T.Y."/>
            <person name="O'Malley M.A."/>
            <person name="Stajich J.E."/>
            <person name="Spatafora J.W."/>
            <person name="Visel A."/>
            <person name="Grigoriev I.V."/>
        </authorList>
    </citation>
    <scope>NUCLEOTIDE SEQUENCE [LARGE SCALE GENOMIC DNA]</scope>
    <source>
        <strain evidence="8 9">NRRL 3116</strain>
    </source>
</reference>
<dbReference type="Gene3D" id="3.40.50.1000">
    <property type="entry name" value="HAD superfamily/HAD-like"/>
    <property type="match status" value="2"/>
</dbReference>
<evidence type="ECO:0000256" key="5">
    <source>
        <dbReference type="PIRSR" id="PIRSR000915-1"/>
    </source>
</evidence>
<dbReference type="RefSeq" id="XP_021881118.1">
    <property type="nucleotide sequence ID" value="XM_022024319.1"/>
</dbReference>
<dbReference type="InParanoid" id="A0A1Y2GLU6"/>
<feature type="active site" description="Proton donor" evidence="5">
    <location>
        <position position="60"/>
    </location>
</feature>
<keyword evidence="1" id="KW-0378">Hydrolase</keyword>
<dbReference type="InterPro" id="IPR006357">
    <property type="entry name" value="HAD-SF_hydro_IIA"/>
</dbReference>
<evidence type="ECO:0000313" key="8">
    <source>
        <dbReference type="EMBL" id="ORZ14986.1"/>
    </source>
</evidence>
<evidence type="ECO:0000256" key="4">
    <source>
        <dbReference type="ARBA" id="ARBA00069197"/>
    </source>
</evidence>
<dbReference type="PANTHER" id="PTHR19288">
    <property type="entry name" value="4-NITROPHENYLPHOSPHATASE-RELATED"/>
    <property type="match status" value="1"/>
</dbReference>
<dbReference type="SUPFAM" id="SSF56784">
    <property type="entry name" value="HAD-like"/>
    <property type="match status" value="1"/>
</dbReference>
<comment type="cofactor">
    <cofactor evidence="7">
        <name>Mg(2+)</name>
        <dbReference type="ChEBI" id="CHEBI:18420"/>
    </cofactor>
    <text evidence="7">Divalent metal ions. Mg(2+) is the most effective.</text>
</comment>
<dbReference type="EMBL" id="MCFF01000020">
    <property type="protein sequence ID" value="ORZ14986.1"/>
    <property type="molecule type" value="Genomic_DNA"/>
</dbReference>
<dbReference type="GO" id="GO:0005737">
    <property type="term" value="C:cytoplasm"/>
    <property type="evidence" value="ECO:0007669"/>
    <property type="project" value="TreeGrafter"/>
</dbReference>
<organism evidence="8 9">
    <name type="scientific">Lobosporangium transversale</name>
    <dbReference type="NCBI Taxonomy" id="64571"/>
    <lineage>
        <taxon>Eukaryota</taxon>
        <taxon>Fungi</taxon>
        <taxon>Fungi incertae sedis</taxon>
        <taxon>Mucoromycota</taxon>
        <taxon>Mortierellomycotina</taxon>
        <taxon>Mortierellomycetes</taxon>
        <taxon>Mortierellales</taxon>
        <taxon>Mortierellaceae</taxon>
        <taxon>Lobosporangium</taxon>
    </lineage>
</organism>
<name>A0A1Y2GLU6_9FUNG</name>
<feature type="binding site" evidence="6">
    <location>
        <position position="259"/>
    </location>
    <ligand>
        <name>substrate</name>
    </ligand>
</feature>
<sequence length="350" mass="38795">MSSFVKKKRPLLPYSSLVSTHIHSFTFIMVTSETTPKKLTAVEEYKTFLDNFDTFLLDCDGVIWHGSQVLDSVLDTINFLRKHGKKLVFVTNNSTLSRTNYVKKFQKLGIEASEKDIFTSAYATAVYLKNILEFPKDKRVYVIGEGGIVDELKEVGIECTGASDENGGPMTHQDFALIEQDPSIGAVVCGFDINLSYRKLAKAYTYLSNKGQDGQNNVHFILTNDDSTFPAPNGIFPGTGSLAQPLIHALKRKPLVMGKPNKPMLDCFFSNYHTDPKRTCMVGDRLDTDIDFGVQGDIATLMVLTGVNTEQEALDPQQSIKPTYIIQSFGEFAKVAHAHVDTNANSNVDV</sequence>
<feature type="binding site" evidence="7">
    <location>
        <position position="60"/>
    </location>
    <ligand>
        <name>Mg(2+)</name>
        <dbReference type="ChEBI" id="CHEBI:18420"/>
    </ligand>
</feature>
<keyword evidence="7" id="KW-0479">Metal-binding</keyword>
<protein>
    <recommendedName>
        <fullName evidence="4">4-nitrophenylphosphatase</fullName>
        <ecNumber evidence="3">3.1.3.41</ecNumber>
    </recommendedName>
</protein>
<dbReference type="PIRSF" id="PIRSF000915">
    <property type="entry name" value="PGP-type_phosphatase"/>
    <property type="match status" value="1"/>
</dbReference>
<feature type="active site" description="Nucleophile" evidence="5">
    <location>
        <position position="58"/>
    </location>
</feature>
<dbReference type="NCBIfam" id="TIGR01460">
    <property type="entry name" value="HAD-SF-IIA"/>
    <property type="match status" value="1"/>
</dbReference>
<dbReference type="InterPro" id="IPR006349">
    <property type="entry name" value="PGP_euk"/>
</dbReference>
<keyword evidence="7" id="KW-0460">Magnesium</keyword>
<comment type="caution">
    <text evidence="8">The sequence shown here is derived from an EMBL/GenBank/DDBJ whole genome shotgun (WGS) entry which is preliminary data.</text>
</comment>
<feature type="binding site" evidence="7">
    <location>
        <position position="284"/>
    </location>
    <ligand>
        <name>Mg(2+)</name>
        <dbReference type="ChEBI" id="CHEBI:18420"/>
    </ligand>
</feature>
<dbReference type="Pfam" id="PF13344">
    <property type="entry name" value="Hydrolase_6"/>
    <property type="match status" value="1"/>
</dbReference>
<dbReference type="GO" id="GO:0004035">
    <property type="term" value="F:alkaline phosphatase activity"/>
    <property type="evidence" value="ECO:0007669"/>
    <property type="project" value="EnsemblFungi"/>
</dbReference>
<evidence type="ECO:0000256" key="6">
    <source>
        <dbReference type="PIRSR" id="PIRSR000915-2"/>
    </source>
</evidence>
<evidence type="ECO:0000256" key="1">
    <source>
        <dbReference type="ARBA" id="ARBA00022801"/>
    </source>
</evidence>
<dbReference type="NCBIfam" id="TIGR01452">
    <property type="entry name" value="PGP_euk"/>
    <property type="match status" value="1"/>
</dbReference>
<accession>A0A1Y2GLU6</accession>
<evidence type="ECO:0000313" key="9">
    <source>
        <dbReference type="Proteomes" id="UP000193648"/>
    </source>
</evidence>
<dbReference type="FunCoup" id="A0A1Y2GLU6">
    <property type="interactions" value="31"/>
</dbReference>
<proteinExistence type="predicted"/>
<gene>
    <name evidence="8" type="ORF">BCR41DRAFT_354436</name>
</gene>
<dbReference type="GO" id="GO:0046872">
    <property type="term" value="F:metal ion binding"/>
    <property type="evidence" value="ECO:0007669"/>
    <property type="project" value="UniProtKB-KW"/>
</dbReference>
<evidence type="ECO:0000256" key="3">
    <source>
        <dbReference type="ARBA" id="ARBA00066659"/>
    </source>
</evidence>
<dbReference type="FunFam" id="3.40.50.1000:FF:000039">
    <property type="entry name" value="Phosphoglycolate phosphatase"/>
    <property type="match status" value="1"/>
</dbReference>
<dbReference type="GeneID" id="33566163"/>